<reference evidence="1" key="1">
    <citation type="submission" date="2019-12" db="EMBL/GenBank/DDBJ databases">
        <title>Genome sequencing and annotation of Brassica cretica.</title>
        <authorList>
            <person name="Studholme D.J."/>
            <person name="Sarris P."/>
        </authorList>
    </citation>
    <scope>NUCLEOTIDE SEQUENCE</scope>
    <source>
        <strain evidence="1">PFS-109/04</strain>
        <tissue evidence="1">Leaf</tissue>
    </source>
</reference>
<comment type="caution">
    <text evidence="1">The sequence shown here is derived from an EMBL/GenBank/DDBJ whole genome shotgun (WGS) entry which is preliminary data.</text>
</comment>
<proteinExistence type="predicted"/>
<evidence type="ECO:0000313" key="2">
    <source>
        <dbReference type="Proteomes" id="UP000712600"/>
    </source>
</evidence>
<name>A0A8S9S205_BRACR</name>
<dbReference type="Proteomes" id="UP000712600">
    <property type="component" value="Unassembled WGS sequence"/>
</dbReference>
<dbReference type="EMBL" id="QGKX02000088">
    <property type="protein sequence ID" value="KAF3586756.1"/>
    <property type="molecule type" value="Genomic_DNA"/>
</dbReference>
<dbReference type="AlphaFoldDB" id="A0A8S9S205"/>
<sequence length="167" mass="19637">MYMVWWFVMVSGCTKKDLVGGASIVMFAVCSHIKSEWKTHSHMWFSHQRSGVSFGIVRVWSRIRGARRAHSQSNSISSLDMERLYFDGYILQPCRSCKRYPFVGYRNAARIEEFLGLVASIDWELFNKTLQNSLVHWLIGKNENGRLIPWWSHFSWFLYLNGSRFIT</sequence>
<evidence type="ECO:0000313" key="1">
    <source>
        <dbReference type="EMBL" id="KAF3586756.1"/>
    </source>
</evidence>
<protein>
    <submittedName>
        <fullName evidence="1">Uncharacterized protein</fullName>
    </submittedName>
</protein>
<gene>
    <name evidence="1" type="ORF">F2Q69_00028723</name>
</gene>
<organism evidence="1 2">
    <name type="scientific">Brassica cretica</name>
    <name type="common">Mustard</name>
    <dbReference type="NCBI Taxonomy" id="69181"/>
    <lineage>
        <taxon>Eukaryota</taxon>
        <taxon>Viridiplantae</taxon>
        <taxon>Streptophyta</taxon>
        <taxon>Embryophyta</taxon>
        <taxon>Tracheophyta</taxon>
        <taxon>Spermatophyta</taxon>
        <taxon>Magnoliopsida</taxon>
        <taxon>eudicotyledons</taxon>
        <taxon>Gunneridae</taxon>
        <taxon>Pentapetalae</taxon>
        <taxon>rosids</taxon>
        <taxon>malvids</taxon>
        <taxon>Brassicales</taxon>
        <taxon>Brassicaceae</taxon>
        <taxon>Brassiceae</taxon>
        <taxon>Brassica</taxon>
    </lineage>
</organism>
<accession>A0A8S9S205</accession>